<proteinExistence type="predicted"/>
<dbReference type="AlphaFoldDB" id="A0A1F4UIC1"/>
<accession>A0A1F4UIC1</accession>
<sequence length="95" mass="10278">MAIKNPVLRFFAGLAALVLALSALLFLSYGVGTLRESWYAQEYPYLFAAHGYGFWTAVREGGTYLLGVACVAAGSLLVLLTSRGVGDWLFGLKKK</sequence>
<organism evidence="2 3">
    <name type="scientific">candidate division WWE3 bacterium RBG_19FT_COMBO_53_11</name>
    <dbReference type="NCBI Taxonomy" id="1802613"/>
    <lineage>
        <taxon>Bacteria</taxon>
        <taxon>Katanobacteria</taxon>
    </lineage>
</organism>
<reference evidence="2 3" key="1">
    <citation type="journal article" date="2016" name="Nat. Commun.">
        <title>Thousands of microbial genomes shed light on interconnected biogeochemical processes in an aquifer system.</title>
        <authorList>
            <person name="Anantharaman K."/>
            <person name="Brown C.T."/>
            <person name="Hug L.A."/>
            <person name="Sharon I."/>
            <person name="Castelle C.J."/>
            <person name="Probst A.J."/>
            <person name="Thomas B.C."/>
            <person name="Singh A."/>
            <person name="Wilkins M.J."/>
            <person name="Karaoz U."/>
            <person name="Brodie E.L."/>
            <person name="Williams K.H."/>
            <person name="Hubbard S.S."/>
            <person name="Banfield J.F."/>
        </authorList>
    </citation>
    <scope>NUCLEOTIDE SEQUENCE [LARGE SCALE GENOMIC DNA]</scope>
</reference>
<dbReference type="EMBL" id="MEUW01000013">
    <property type="protein sequence ID" value="OGC44622.1"/>
    <property type="molecule type" value="Genomic_DNA"/>
</dbReference>
<keyword evidence="1" id="KW-1133">Transmembrane helix</keyword>
<name>A0A1F4UIC1_UNCKA</name>
<keyword evidence="1" id="KW-0472">Membrane</keyword>
<evidence type="ECO:0000256" key="1">
    <source>
        <dbReference type="SAM" id="Phobius"/>
    </source>
</evidence>
<keyword evidence="1" id="KW-0812">Transmembrane</keyword>
<protein>
    <submittedName>
        <fullName evidence="2">Uncharacterized protein</fullName>
    </submittedName>
</protein>
<evidence type="ECO:0000313" key="3">
    <source>
        <dbReference type="Proteomes" id="UP000176583"/>
    </source>
</evidence>
<gene>
    <name evidence="2" type="ORF">A2V54_00450</name>
</gene>
<dbReference type="Proteomes" id="UP000176583">
    <property type="component" value="Unassembled WGS sequence"/>
</dbReference>
<comment type="caution">
    <text evidence="2">The sequence shown here is derived from an EMBL/GenBank/DDBJ whole genome shotgun (WGS) entry which is preliminary data.</text>
</comment>
<evidence type="ECO:0000313" key="2">
    <source>
        <dbReference type="EMBL" id="OGC44622.1"/>
    </source>
</evidence>
<feature type="transmembrane region" description="Helical" evidence="1">
    <location>
        <begin position="64"/>
        <end position="85"/>
    </location>
</feature>